<evidence type="ECO:0000259" key="1">
    <source>
        <dbReference type="Pfam" id="PF14130"/>
    </source>
</evidence>
<gene>
    <name evidence="2" type="ORF">ACFPMG_21370</name>
</gene>
<name>A0ABW0G936_9PROT</name>
<keyword evidence="3" id="KW-1185">Reference proteome</keyword>
<organism evidence="2 3">
    <name type="scientific">Azospirillum himalayense</name>
    <dbReference type="NCBI Taxonomy" id="654847"/>
    <lineage>
        <taxon>Bacteria</taxon>
        <taxon>Pseudomonadati</taxon>
        <taxon>Pseudomonadota</taxon>
        <taxon>Alphaproteobacteria</taxon>
        <taxon>Rhodospirillales</taxon>
        <taxon>Azospirillaceae</taxon>
        <taxon>Azospirillum</taxon>
    </lineage>
</organism>
<accession>A0ABW0G936</accession>
<evidence type="ECO:0000313" key="3">
    <source>
        <dbReference type="Proteomes" id="UP001596166"/>
    </source>
</evidence>
<comment type="caution">
    <text evidence="2">The sequence shown here is derived from an EMBL/GenBank/DDBJ whole genome shotgun (WGS) entry which is preliminary data.</text>
</comment>
<protein>
    <submittedName>
        <fullName evidence="2">DsDNA nuclease domain-containing protein</fullName>
    </submittedName>
</protein>
<dbReference type="Proteomes" id="UP001596166">
    <property type="component" value="Unassembled WGS sequence"/>
</dbReference>
<feature type="domain" description="CD-NTase associated protein 4-like DNA endonuclease" evidence="1">
    <location>
        <begin position="16"/>
        <end position="57"/>
    </location>
</feature>
<dbReference type="Pfam" id="PF14130">
    <property type="entry name" value="Cap4_nuclease"/>
    <property type="match status" value="1"/>
</dbReference>
<dbReference type="InterPro" id="IPR025382">
    <property type="entry name" value="Cap4-like_endonuclease_dom"/>
</dbReference>
<reference evidence="3" key="1">
    <citation type="journal article" date="2019" name="Int. J. Syst. Evol. Microbiol.">
        <title>The Global Catalogue of Microorganisms (GCM) 10K type strain sequencing project: providing services to taxonomists for standard genome sequencing and annotation.</title>
        <authorList>
            <consortium name="The Broad Institute Genomics Platform"/>
            <consortium name="The Broad Institute Genome Sequencing Center for Infectious Disease"/>
            <person name="Wu L."/>
            <person name="Ma J."/>
        </authorList>
    </citation>
    <scope>NUCLEOTIDE SEQUENCE [LARGE SCALE GENOMIC DNA]</scope>
    <source>
        <strain evidence="3">CCUG 58760</strain>
    </source>
</reference>
<dbReference type="EMBL" id="JBHSLC010000046">
    <property type="protein sequence ID" value="MFC5357565.1"/>
    <property type="molecule type" value="Genomic_DNA"/>
</dbReference>
<evidence type="ECO:0000313" key="2">
    <source>
        <dbReference type="EMBL" id="MFC5357565.1"/>
    </source>
</evidence>
<dbReference type="RefSeq" id="WP_376997204.1">
    <property type="nucleotide sequence ID" value="NZ_JBHSLC010000046.1"/>
</dbReference>
<proteinExistence type="predicted"/>
<sequence>MTTASPDPGAVLDKTDPGADTQARFSYQHCFAALQCLRLLSGQLEAVYCENHEDILLRKPGGPMMLSRSRHAASTWIPSRPMMMLSRTA</sequence>